<comment type="caution">
    <text evidence="2">The sequence shown here is derived from an EMBL/GenBank/DDBJ whole genome shotgun (WGS) entry which is preliminary data.</text>
</comment>
<dbReference type="InterPro" id="IPR000120">
    <property type="entry name" value="Amidase"/>
</dbReference>
<dbReference type="NCBIfam" id="NF005460">
    <property type="entry name" value="PRK07056.1"/>
    <property type="match status" value="1"/>
</dbReference>
<dbReference type="PANTHER" id="PTHR11895">
    <property type="entry name" value="TRANSAMIDASE"/>
    <property type="match status" value="1"/>
</dbReference>
<sequence length="432" mass="44950">MSRSLQVLEQCLAAIHADAARSQAIFTHVFEASAREEAAAADARAARGQSLSPLDGRIVSVKDLFDVAGVTTTAGSKLLQTAAAAEHDAVIVARLRAAGAVIIGKTNMTEFAFSGIGINPHYGTPGNACDASRIPGGSSSGAGVAVALGMCEIAIGSDTGGSVRIPAALNGISGFKPTVSRVPRAGAFPLSFTLDTVGPLAGNLADCAATDAVLAGLPAAASQLPERSVKGLRIAVPRGFLFTEIEPAVSQAFEHALARLQDLGAVVEEVEWDDLLTAPFALQQKGTLIAAEAAAIHQPYLPARASEYDPLVRSRIERGQTLDAASYVHIQQQRSALHAQWDARAANYDLVLAPTVVFAAPTIDSLAAEDAFMKANALILRNTSVFNFYDLPAFSIPAPQRAQALPVGLMFAGQRLSDRTLLAVGIALQKAL</sequence>
<proteinExistence type="predicted"/>
<accession>A0A4S5BU23</accession>
<keyword evidence="3" id="KW-1185">Reference proteome</keyword>
<protein>
    <submittedName>
        <fullName evidence="2">Amidase</fullName>
    </submittedName>
</protein>
<organism evidence="2 3">
    <name type="scientific">Lampropedia aestuarii</name>
    <dbReference type="NCBI Taxonomy" id="2562762"/>
    <lineage>
        <taxon>Bacteria</taxon>
        <taxon>Pseudomonadati</taxon>
        <taxon>Pseudomonadota</taxon>
        <taxon>Betaproteobacteria</taxon>
        <taxon>Burkholderiales</taxon>
        <taxon>Comamonadaceae</taxon>
        <taxon>Lampropedia</taxon>
    </lineage>
</organism>
<evidence type="ECO:0000259" key="1">
    <source>
        <dbReference type="Pfam" id="PF01425"/>
    </source>
</evidence>
<dbReference type="SUPFAM" id="SSF75304">
    <property type="entry name" value="Amidase signature (AS) enzymes"/>
    <property type="match status" value="1"/>
</dbReference>
<dbReference type="NCBIfam" id="NF004622">
    <property type="entry name" value="PRK05962.1"/>
    <property type="match status" value="1"/>
</dbReference>
<dbReference type="Proteomes" id="UP000306236">
    <property type="component" value="Unassembled WGS sequence"/>
</dbReference>
<dbReference type="Pfam" id="PF01425">
    <property type="entry name" value="Amidase"/>
    <property type="match status" value="1"/>
</dbReference>
<gene>
    <name evidence="2" type="ORF">E8K88_09135</name>
</gene>
<dbReference type="InterPro" id="IPR036928">
    <property type="entry name" value="AS_sf"/>
</dbReference>
<feature type="domain" description="Amidase" evidence="1">
    <location>
        <begin position="7"/>
        <end position="422"/>
    </location>
</feature>
<dbReference type="GO" id="GO:0003824">
    <property type="term" value="F:catalytic activity"/>
    <property type="evidence" value="ECO:0007669"/>
    <property type="project" value="InterPro"/>
</dbReference>
<name>A0A4S5BU23_9BURK</name>
<reference evidence="2 3" key="1">
    <citation type="submission" date="2019-04" db="EMBL/GenBank/DDBJ databases">
        <title>Lampropedia sp YIM MLB12 draf genome.</title>
        <authorList>
            <person name="Wang Y.-X."/>
        </authorList>
    </citation>
    <scope>NUCLEOTIDE SEQUENCE [LARGE SCALE GENOMIC DNA]</scope>
    <source>
        <strain evidence="2 3">YIM MLB12</strain>
    </source>
</reference>
<dbReference type="PROSITE" id="PS00571">
    <property type="entry name" value="AMIDASES"/>
    <property type="match status" value="1"/>
</dbReference>
<dbReference type="InterPro" id="IPR023631">
    <property type="entry name" value="Amidase_dom"/>
</dbReference>
<evidence type="ECO:0000313" key="2">
    <source>
        <dbReference type="EMBL" id="THJ33438.1"/>
    </source>
</evidence>
<dbReference type="Gene3D" id="3.90.1300.10">
    <property type="entry name" value="Amidase signature (AS) domain"/>
    <property type="match status" value="1"/>
</dbReference>
<evidence type="ECO:0000313" key="3">
    <source>
        <dbReference type="Proteomes" id="UP000306236"/>
    </source>
</evidence>
<dbReference type="OrthoDB" id="112488at2"/>
<dbReference type="InterPro" id="IPR020556">
    <property type="entry name" value="Amidase_CS"/>
</dbReference>
<dbReference type="PANTHER" id="PTHR11895:SF176">
    <property type="entry name" value="AMIDASE AMID-RELATED"/>
    <property type="match status" value="1"/>
</dbReference>
<dbReference type="EMBL" id="SSWX01000010">
    <property type="protein sequence ID" value="THJ33438.1"/>
    <property type="molecule type" value="Genomic_DNA"/>
</dbReference>
<dbReference type="AlphaFoldDB" id="A0A4S5BU23"/>
<dbReference type="RefSeq" id="WP_136406363.1">
    <property type="nucleotide sequence ID" value="NZ_SSWX01000010.1"/>
</dbReference>